<name>A0A1U7M7V7_TISCR</name>
<dbReference type="RefSeq" id="WP_075724972.1">
    <property type="nucleotide sequence ID" value="NZ_LTDM01000008.1"/>
</dbReference>
<dbReference type="Pfam" id="PF00571">
    <property type="entry name" value="CBS"/>
    <property type="match status" value="2"/>
</dbReference>
<reference evidence="4 5" key="1">
    <citation type="submission" date="2016-02" db="EMBL/GenBank/DDBJ databases">
        <title>Genome sequence of Tissierella creatinophila DSM 6911.</title>
        <authorList>
            <person name="Poehlein A."/>
            <person name="Daniel R."/>
        </authorList>
    </citation>
    <scope>NUCLEOTIDE SEQUENCE [LARGE SCALE GENOMIC DNA]</scope>
    <source>
        <strain evidence="4 5">DSM 6911</strain>
    </source>
</reference>
<proteinExistence type="predicted"/>
<feature type="domain" description="CBS" evidence="3">
    <location>
        <begin position="80"/>
        <end position="138"/>
    </location>
</feature>
<dbReference type="EMBL" id="LTDM01000008">
    <property type="protein sequence ID" value="OLS03365.1"/>
    <property type="molecule type" value="Genomic_DNA"/>
</dbReference>
<comment type="caution">
    <text evidence="4">The sequence shown here is derived from an EMBL/GenBank/DDBJ whole genome shotgun (WGS) entry which is preliminary data.</text>
</comment>
<dbReference type="PROSITE" id="PS51371">
    <property type="entry name" value="CBS"/>
    <property type="match status" value="2"/>
</dbReference>
<evidence type="ECO:0000259" key="3">
    <source>
        <dbReference type="PROSITE" id="PS51371"/>
    </source>
</evidence>
<dbReference type="CDD" id="cd04617">
    <property type="entry name" value="CBS_pair_CcpN"/>
    <property type="match status" value="1"/>
</dbReference>
<dbReference type="InterPro" id="IPR013196">
    <property type="entry name" value="HTH_11"/>
</dbReference>
<keyword evidence="1 2" id="KW-0129">CBS domain</keyword>
<dbReference type="InterPro" id="IPR016842">
    <property type="entry name" value="UCP026546_HTH-CBS"/>
</dbReference>
<dbReference type="InterPro" id="IPR036390">
    <property type="entry name" value="WH_DNA-bd_sf"/>
</dbReference>
<protein>
    <submittedName>
        <fullName evidence="4">Transcriptional repressor CcpN</fullName>
    </submittedName>
</protein>
<dbReference type="SMART" id="SM00116">
    <property type="entry name" value="CBS"/>
    <property type="match status" value="2"/>
</dbReference>
<dbReference type="Pfam" id="PF08279">
    <property type="entry name" value="HTH_11"/>
    <property type="match status" value="1"/>
</dbReference>
<sequence>MSLIQFSKRQEKIIDIVKKNEPITSEDIGSKLNLSRGTLRTDLALLTMIEVLDAKPRVGYFYVGRTNFNDIYTKLENILVQEIYSVPIVLADTTLVYDVVVTMFVEDVGSIFLSNDGELSGVVSRKDIIKFLMGGKDLYTVPISIIMTRMPHIVYTTPDKSALSAAKKLIDNEIDSIPVVEIKKEKALHVIGRITKTNITRLFVELGEDL</sequence>
<evidence type="ECO:0000256" key="1">
    <source>
        <dbReference type="ARBA" id="ARBA00023122"/>
    </source>
</evidence>
<evidence type="ECO:0000256" key="2">
    <source>
        <dbReference type="PROSITE-ProRule" id="PRU00703"/>
    </source>
</evidence>
<dbReference type="Proteomes" id="UP000186112">
    <property type="component" value="Unassembled WGS sequence"/>
</dbReference>
<evidence type="ECO:0000313" key="4">
    <source>
        <dbReference type="EMBL" id="OLS03365.1"/>
    </source>
</evidence>
<dbReference type="Gene3D" id="1.10.10.10">
    <property type="entry name" value="Winged helix-like DNA-binding domain superfamily/Winged helix DNA-binding domain"/>
    <property type="match status" value="1"/>
</dbReference>
<organism evidence="4 5">
    <name type="scientific">Tissierella creatinophila DSM 6911</name>
    <dbReference type="NCBI Taxonomy" id="1123403"/>
    <lineage>
        <taxon>Bacteria</taxon>
        <taxon>Bacillati</taxon>
        <taxon>Bacillota</taxon>
        <taxon>Tissierellia</taxon>
        <taxon>Tissierellales</taxon>
        <taxon>Tissierellaceae</taxon>
        <taxon>Tissierella</taxon>
    </lineage>
</organism>
<keyword evidence="5" id="KW-1185">Reference proteome</keyword>
<dbReference type="SUPFAM" id="SSF54631">
    <property type="entry name" value="CBS-domain pair"/>
    <property type="match status" value="1"/>
</dbReference>
<dbReference type="InterPro" id="IPR000644">
    <property type="entry name" value="CBS_dom"/>
</dbReference>
<evidence type="ECO:0000313" key="5">
    <source>
        <dbReference type="Proteomes" id="UP000186112"/>
    </source>
</evidence>
<dbReference type="InterPro" id="IPR046342">
    <property type="entry name" value="CBS_dom_sf"/>
</dbReference>
<dbReference type="OrthoDB" id="9793615at2"/>
<dbReference type="SUPFAM" id="SSF46785">
    <property type="entry name" value="Winged helix' DNA-binding domain"/>
    <property type="match status" value="1"/>
</dbReference>
<dbReference type="PANTHER" id="PTHR43080">
    <property type="entry name" value="CBS DOMAIN-CONTAINING PROTEIN CBSX3, MITOCHONDRIAL"/>
    <property type="match status" value="1"/>
</dbReference>
<dbReference type="Gene3D" id="3.10.580.10">
    <property type="entry name" value="CBS-domain"/>
    <property type="match status" value="1"/>
</dbReference>
<gene>
    <name evidence="4" type="primary">ccpN</name>
    <name evidence="4" type="ORF">TICRE_05950</name>
</gene>
<dbReference type="PANTHER" id="PTHR43080:SF2">
    <property type="entry name" value="CBS DOMAIN-CONTAINING PROTEIN"/>
    <property type="match status" value="1"/>
</dbReference>
<feature type="domain" description="CBS" evidence="3">
    <location>
        <begin position="147"/>
        <end position="210"/>
    </location>
</feature>
<accession>A0A1U7M7V7</accession>
<dbReference type="InterPro" id="IPR036388">
    <property type="entry name" value="WH-like_DNA-bd_sf"/>
</dbReference>
<dbReference type="InterPro" id="IPR051257">
    <property type="entry name" value="Diverse_CBS-Domain"/>
</dbReference>
<dbReference type="PIRSF" id="PIRSF026546">
    <property type="entry name" value="UCP026546_CBS_YqzB"/>
    <property type="match status" value="1"/>
</dbReference>
<dbReference type="AlphaFoldDB" id="A0A1U7M7V7"/>